<protein>
    <submittedName>
        <fullName evidence="3">Uncharacterized protein</fullName>
    </submittedName>
</protein>
<keyword evidence="2" id="KW-0472">Membrane</keyword>
<keyword evidence="2" id="KW-0812">Transmembrane</keyword>
<dbReference type="EMBL" id="AOMB01000041">
    <property type="protein sequence ID" value="EMA36446.1"/>
    <property type="molecule type" value="Genomic_DNA"/>
</dbReference>
<evidence type="ECO:0000313" key="4">
    <source>
        <dbReference type="Proteomes" id="UP000011566"/>
    </source>
</evidence>
<keyword evidence="2" id="KW-1133">Transmembrane helix</keyword>
<feature type="transmembrane region" description="Helical" evidence="2">
    <location>
        <begin position="277"/>
        <end position="299"/>
    </location>
</feature>
<feature type="transmembrane region" description="Helical" evidence="2">
    <location>
        <begin position="459"/>
        <end position="481"/>
    </location>
</feature>
<dbReference type="Proteomes" id="UP000011566">
    <property type="component" value="Unassembled WGS sequence"/>
</dbReference>
<dbReference type="eggNOG" id="arCOG06311">
    <property type="taxonomic scope" value="Archaea"/>
</dbReference>
<feature type="transmembrane region" description="Helical" evidence="2">
    <location>
        <begin position="568"/>
        <end position="588"/>
    </location>
</feature>
<feature type="transmembrane region" description="Helical" evidence="2">
    <location>
        <begin position="66"/>
        <end position="90"/>
    </location>
</feature>
<feature type="transmembrane region" description="Helical" evidence="2">
    <location>
        <begin position="535"/>
        <end position="562"/>
    </location>
</feature>
<dbReference type="RefSeq" id="WP_007695095.1">
    <property type="nucleotide sequence ID" value="NZ_AOMB01000041.1"/>
</dbReference>
<organism evidence="3 4">
    <name type="scientific">Halococcus hamelinensis 100A6</name>
    <dbReference type="NCBI Taxonomy" id="1132509"/>
    <lineage>
        <taxon>Archaea</taxon>
        <taxon>Methanobacteriati</taxon>
        <taxon>Methanobacteriota</taxon>
        <taxon>Stenosarchaea group</taxon>
        <taxon>Halobacteria</taxon>
        <taxon>Halobacteriales</taxon>
        <taxon>Halococcaceae</taxon>
        <taxon>Halococcus</taxon>
    </lineage>
</organism>
<evidence type="ECO:0000256" key="1">
    <source>
        <dbReference type="SAM" id="MobiDB-lite"/>
    </source>
</evidence>
<feature type="transmembrane region" description="Helical" evidence="2">
    <location>
        <begin position="102"/>
        <end position="120"/>
    </location>
</feature>
<evidence type="ECO:0000256" key="2">
    <source>
        <dbReference type="SAM" id="Phobius"/>
    </source>
</evidence>
<sequence length="605" mass="61724">MSPPDGSASSDNGTTRDSRRNRNGDTGTERPPRPDGLGHVLDDARLVARTELRRRRRSLGENDRMLVVWAFGALFGLVFVLVFLGGAYSLGTMVGTEGFADALPIARGIVLGVCGYVTFIKTIRTVQERNALDAPAGILTATSPAAAAVGLLLADYAVVAGVAVLPLVVAGLLFAFGAGTPASVVVAPVVLLAALALGVVLGFVLGLVIKTLVSRFAIVARLKTVLSIALFVAYLAVLWSGGLNSVFGRAFGVVQRTPLGWVTDLALFGTPDPAIGIVRPAAAAVALVVAVPLLTWVVVRLDRGLWYNDPVQPSQSGSSILGGRSSTSSDAPEGSSAGTAAPSSPTATTDALATGVSDRLFGGRVPRPTLRVAQKSWRRAYRAPMKLQYAVIPVFFLVSPIRRSIESGTVAPVLPAAVAIYGAWATGASFTLNPLGDEGAVLPVTLTTPVSGEQVLSGLMLAGLAAGAPVTALVATGLGILSPLGVVSSVAVGLLGVVLCVGACAIGAGVGAAYPKFERTRISRSRKAVVPSLSAFLVYSLALLAVSLPGLVMGVPVVAAWAGDTVGAPPSAVTLGGLVVTVMLATVVGRVATRSAGETIAEYRF</sequence>
<feature type="region of interest" description="Disordered" evidence="1">
    <location>
        <begin position="1"/>
        <end position="39"/>
    </location>
</feature>
<gene>
    <name evidence="3" type="ORF">C447_14341</name>
</gene>
<keyword evidence="4" id="KW-1185">Reference proteome</keyword>
<feature type="transmembrane region" description="Helical" evidence="2">
    <location>
        <begin position="487"/>
        <end position="514"/>
    </location>
</feature>
<reference evidence="3 4" key="1">
    <citation type="journal article" date="2014" name="PLoS Genet.">
        <title>Phylogenetically driven sequencing of extremely halophilic archaea reveals strategies for static and dynamic osmo-response.</title>
        <authorList>
            <person name="Becker E.A."/>
            <person name="Seitzer P.M."/>
            <person name="Tritt A."/>
            <person name="Larsen D."/>
            <person name="Krusor M."/>
            <person name="Yao A.I."/>
            <person name="Wu D."/>
            <person name="Madern D."/>
            <person name="Eisen J.A."/>
            <person name="Darling A.E."/>
            <person name="Facciotti M.T."/>
        </authorList>
    </citation>
    <scope>NUCLEOTIDE SEQUENCE [LARGE SCALE GENOMIC DNA]</scope>
    <source>
        <strain evidence="3 4">100A6</strain>
    </source>
</reference>
<evidence type="ECO:0000313" key="3">
    <source>
        <dbReference type="EMBL" id="EMA36446.1"/>
    </source>
</evidence>
<feature type="region of interest" description="Disordered" evidence="1">
    <location>
        <begin position="312"/>
        <end position="350"/>
    </location>
</feature>
<dbReference type="PATRIC" id="fig|1132509.6.peg.3346"/>
<accession>M0LSM2</accession>
<name>M0LSM2_9EURY</name>
<comment type="caution">
    <text evidence="3">The sequence shown here is derived from an EMBL/GenBank/DDBJ whole genome shotgun (WGS) entry which is preliminary data.</text>
</comment>
<dbReference type="AlphaFoldDB" id="M0LSM2"/>
<feature type="transmembrane region" description="Helical" evidence="2">
    <location>
        <begin position="184"/>
        <end position="208"/>
    </location>
</feature>
<feature type="transmembrane region" description="Helical" evidence="2">
    <location>
        <begin position="156"/>
        <end position="178"/>
    </location>
</feature>
<feature type="compositionally biased region" description="Basic and acidic residues" evidence="1">
    <location>
        <begin position="14"/>
        <end position="33"/>
    </location>
</feature>
<feature type="compositionally biased region" description="Low complexity" evidence="1">
    <location>
        <begin position="314"/>
        <end position="349"/>
    </location>
</feature>
<proteinExistence type="predicted"/>
<feature type="transmembrane region" description="Helical" evidence="2">
    <location>
        <begin position="220"/>
        <end position="239"/>
    </location>
</feature>